<accession>A0AA39Y968</accession>
<feature type="compositionally biased region" description="Basic and acidic residues" evidence="1">
    <location>
        <begin position="83"/>
        <end position="94"/>
    </location>
</feature>
<dbReference type="EMBL" id="JAULSV010000003">
    <property type="protein sequence ID" value="KAK0648024.1"/>
    <property type="molecule type" value="Genomic_DNA"/>
</dbReference>
<dbReference type="AlphaFoldDB" id="A0AA39Y968"/>
<dbReference type="Proteomes" id="UP001174936">
    <property type="component" value="Unassembled WGS sequence"/>
</dbReference>
<comment type="caution">
    <text evidence="2">The sequence shown here is derived from an EMBL/GenBank/DDBJ whole genome shotgun (WGS) entry which is preliminary data.</text>
</comment>
<reference evidence="2" key="1">
    <citation type="submission" date="2023-06" db="EMBL/GenBank/DDBJ databases">
        <title>Genome-scale phylogeny and comparative genomics of the fungal order Sordariales.</title>
        <authorList>
            <consortium name="Lawrence Berkeley National Laboratory"/>
            <person name="Hensen N."/>
            <person name="Bonometti L."/>
            <person name="Westerberg I."/>
            <person name="Brannstrom I.O."/>
            <person name="Guillou S."/>
            <person name="Cros-Aarteil S."/>
            <person name="Calhoun S."/>
            <person name="Haridas S."/>
            <person name="Kuo A."/>
            <person name="Mondo S."/>
            <person name="Pangilinan J."/>
            <person name="Riley R."/>
            <person name="Labutti K."/>
            <person name="Andreopoulos B."/>
            <person name="Lipzen A."/>
            <person name="Chen C."/>
            <person name="Yanf M."/>
            <person name="Daum C."/>
            <person name="Ng V."/>
            <person name="Clum A."/>
            <person name="Steindorff A."/>
            <person name="Ohm R."/>
            <person name="Martin F."/>
            <person name="Silar P."/>
            <person name="Natvig D."/>
            <person name="Lalanne C."/>
            <person name="Gautier V."/>
            <person name="Ament-Velasquez S.L."/>
            <person name="Kruys A."/>
            <person name="Hutchinson M.I."/>
            <person name="Powell A.J."/>
            <person name="Barry K."/>
            <person name="Miller A.N."/>
            <person name="Grigoriev I.V."/>
            <person name="Debuchy R."/>
            <person name="Gladieux P."/>
            <person name="Thoren M.H."/>
            <person name="Johannesson H."/>
        </authorList>
    </citation>
    <scope>NUCLEOTIDE SEQUENCE</scope>
    <source>
        <strain evidence="2">SMH2532-1</strain>
    </source>
</reference>
<evidence type="ECO:0000313" key="3">
    <source>
        <dbReference type="Proteomes" id="UP001174936"/>
    </source>
</evidence>
<keyword evidence="3" id="KW-1185">Reference proteome</keyword>
<gene>
    <name evidence="2" type="ORF">B0T16DRAFT_455530</name>
</gene>
<organism evidence="2 3">
    <name type="scientific">Cercophora newfieldiana</name>
    <dbReference type="NCBI Taxonomy" id="92897"/>
    <lineage>
        <taxon>Eukaryota</taxon>
        <taxon>Fungi</taxon>
        <taxon>Dikarya</taxon>
        <taxon>Ascomycota</taxon>
        <taxon>Pezizomycotina</taxon>
        <taxon>Sordariomycetes</taxon>
        <taxon>Sordariomycetidae</taxon>
        <taxon>Sordariales</taxon>
        <taxon>Lasiosphaeriaceae</taxon>
        <taxon>Cercophora</taxon>
    </lineage>
</organism>
<evidence type="ECO:0000313" key="2">
    <source>
        <dbReference type="EMBL" id="KAK0648024.1"/>
    </source>
</evidence>
<evidence type="ECO:0000256" key="1">
    <source>
        <dbReference type="SAM" id="MobiDB-lite"/>
    </source>
</evidence>
<name>A0AA39Y968_9PEZI</name>
<protein>
    <submittedName>
        <fullName evidence="2">Uncharacterized protein</fullName>
    </submittedName>
</protein>
<sequence>MGVVTQETVKPSEHEIIEEHVDREIHTHEVRPQIQSIIDREVLPARHYVQDDNGKLVEVAEEDLPKYIGPVGTTGSEASPAKVKAEEHEVRKTVLDSSRTVTDLPADAVPVEHERDGVRNRLGLWASE</sequence>
<dbReference type="PANTHER" id="PTHR38703:SF1">
    <property type="entry name" value="ALLERGEN"/>
    <property type="match status" value="1"/>
</dbReference>
<proteinExistence type="predicted"/>
<feature type="region of interest" description="Disordered" evidence="1">
    <location>
        <begin position="68"/>
        <end position="97"/>
    </location>
</feature>
<dbReference type="PANTHER" id="PTHR38703">
    <property type="entry name" value="CHROMOSOME 8, WHOLE GENOME SHOTGUN SEQUENCE"/>
    <property type="match status" value="1"/>
</dbReference>